<organism evidence="1 2">
    <name type="scientific">Melastoma candidum</name>
    <dbReference type="NCBI Taxonomy" id="119954"/>
    <lineage>
        <taxon>Eukaryota</taxon>
        <taxon>Viridiplantae</taxon>
        <taxon>Streptophyta</taxon>
        <taxon>Embryophyta</taxon>
        <taxon>Tracheophyta</taxon>
        <taxon>Spermatophyta</taxon>
        <taxon>Magnoliopsida</taxon>
        <taxon>eudicotyledons</taxon>
        <taxon>Gunneridae</taxon>
        <taxon>Pentapetalae</taxon>
        <taxon>rosids</taxon>
        <taxon>malvids</taxon>
        <taxon>Myrtales</taxon>
        <taxon>Melastomataceae</taxon>
        <taxon>Melastomatoideae</taxon>
        <taxon>Melastomateae</taxon>
        <taxon>Melastoma</taxon>
    </lineage>
</organism>
<keyword evidence="2" id="KW-1185">Reference proteome</keyword>
<accession>A0ACB9M3W6</accession>
<proteinExistence type="predicted"/>
<evidence type="ECO:0000313" key="1">
    <source>
        <dbReference type="EMBL" id="KAI4318651.1"/>
    </source>
</evidence>
<comment type="caution">
    <text evidence="1">The sequence shown here is derived from an EMBL/GenBank/DDBJ whole genome shotgun (WGS) entry which is preliminary data.</text>
</comment>
<evidence type="ECO:0000313" key="2">
    <source>
        <dbReference type="Proteomes" id="UP001057402"/>
    </source>
</evidence>
<name>A0ACB9M3W6_9MYRT</name>
<sequence length="125" mass="12998">MDADEDDVSRNDLHQRQLEDVVTAVVLGDGFPSEGGGEGDVAGVTMGKEGREDVVVDGDDTAVENEIDGDWVAGVVEAGESGEFGQRVSGIGDQAKENVELVGSEDVTEADVGDDDVAVKGCWTK</sequence>
<dbReference type="EMBL" id="CM042889">
    <property type="protein sequence ID" value="KAI4318651.1"/>
    <property type="molecule type" value="Genomic_DNA"/>
</dbReference>
<reference evidence="2" key="1">
    <citation type="journal article" date="2023" name="Front. Plant Sci.">
        <title>Chromosomal-level genome assembly of Melastoma candidum provides insights into trichome evolution.</title>
        <authorList>
            <person name="Zhong Y."/>
            <person name="Wu W."/>
            <person name="Sun C."/>
            <person name="Zou P."/>
            <person name="Liu Y."/>
            <person name="Dai S."/>
            <person name="Zhou R."/>
        </authorList>
    </citation>
    <scope>NUCLEOTIDE SEQUENCE [LARGE SCALE GENOMIC DNA]</scope>
</reference>
<gene>
    <name evidence="1" type="ORF">MLD38_032327</name>
</gene>
<protein>
    <submittedName>
        <fullName evidence="1">Uncharacterized protein</fullName>
    </submittedName>
</protein>
<dbReference type="Proteomes" id="UP001057402">
    <property type="component" value="Chromosome 10"/>
</dbReference>